<evidence type="ECO:0000313" key="3">
    <source>
        <dbReference type="EMBL" id="RKG29636.1"/>
    </source>
</evidence>
<feature type="domain" description="TssC1 N-terminal" evidence="1">
    <location>
        <begin position="66"/>
        <end position="368"/>
    </location>
</feature>
<comment type="caution">
    <text evidence="3">The sequence shown here is derived from an EMBL/GenBank/DDBJ whole genome shotgun (WGS) entry which is preliminary data.</text>
</comment>
<gene>
    <name evidence="3" type="primary">tssC</name>
    <name evidence="3" type="ORF">D7V32_14175</name>
</gene>
<reference evidence="3 4" key="1">
    <citation type="submission" date="2018-09" db="EMBL/GenBank/DDBJ databases">
        <title>The draft genome of Acinetobacter spp. strains.</title>
        <authorList>
            <person name="Qin J."/>
            <person name="Feng Y."/>
            <person name="Zong Z."/>
        </authorList>
    </citation>
    <scope>NUCLEOTIDE SEQUENCE [LARGE SCALE GENOMIC DNA]</scope>
    <source>
        <strain evidence="3 4">WCHAc060012</strain>
    </source>
</reference>
<sequence length="493" mass="55314">MNNLNTAQNTSEDVLEYSLLDSIVEQSRIARNDQEHVRAKSLIGALAKEVMAGTITVSENMTLSIDKRIAEIDALISQQLSQIMHHEEFQKIESTWRGLYYFCQETPSHSLIKIRMLNTTKKELVKDFQGATDFDQSTLFKKIYEEEYGSFGGAPYATLIGDFEFDRTPSDIYLLEQISHVAAAAHAPFISAANPAMFGLESFTDIDRPRDVSKIFETAEYVQWRSFRESDDARYVALTMPRVLGRLPYHPKEGTATEGFNYVEEVSGENHNEYLWMNAAYAFATRLTNAFDNHGWCAAIRGVEGGGLVEGLPVHTFKTHDGEVVFKCPTEIAITDRREKELSDLGFVPLVHCKNTDYAAFFGAQSAQKPKKYDNDSANANSALSSQIQYIMAVSRIAHYLKAMMRDKVGSFASAGNVEAFLNSWLSQYVLLDDGASQEAKAQYPLREASVKVVENPAEPGHYKSVVFLRPHFQLDELSVSLRLVTELPQSSN</sequence>
<proteinExistence type="predicted"/>
<dbReference type="PANTHER" id="PTHR35565:SF3">
    <property type="entry name" value="TYPE VI SECRETION SYSTEM SHEATH PROTEIN TSSC1"/>
    <property type="match status" value="1"/>
</dbReference>
<dbReference type="Pfam" id="PF18945">
    <property type="entry name" value="VipB_2"/>
    <property type="match status" value="1"/>
</dbReference>
<feature type="domain" description="TssC1 C-terminal" evidence="2">
    <location>
        <begin position="378"/>
        <end position="488"/>
    </location>
</feature>
<evidence type="ECO:0000313" key="4">
    <source>
        <dbReference type="Proteomes" id="UP000282388"/>
    </source>
</evidence>
<dbReference type="InterPro" id="IPR044031">
    <property type="entry name" value="TssC1_N"/>
</dbReference>
<accession>A0A3A8E7T1</accession>
<dbReference type="NCBIfam" id="TIGR03355">
    <property type="entry name" value="VI_chp_2"/>
    <property type="match status" value="1"/>
</dbReference>
<dbReference type="OrthoDB" id="9764000at2"/>
<dbReference type="AlphaFoldDB" id="A0A3A8E7T1"/>
<protein>
    <submittedName>
        <fullName evidence="3">Type VI secretion system contractile sheath large subunit</fullName>
    </submittedName>
</protein>
<dbReference type="Pfam" id="PF05943">
    <property type="entry name" value="VipB"/>
    <property type="match status" value="1"/>
</dbReference>
<name>A0A3A8E7T1_9GAMM</name>
<dbReference type="RefSeq" id="WP_120403493.1">
    <property type="nucleotide sequence ID" value="NZ_RAXV01000036.1"/>
</dbReference>
<keyword evidence="4" id="KW-1185">Reference proteome</keyword>
<dbReference type="EMBL" id="RAXV01000036">
    <property type="protein sequence ID" value="RKG29636.1"/>
    <property type="molecule type" value="Genomic_DNA"/>
</dbReference>
<organism evidence="3 4">
    <name type="scientific">Acinetobacter tianfuensis</name>
    <dbReference type="NCBI Taxonomy" id="2419603"/>
    <lineage>
        <taxon>Bacteria</taxon>
        <taxon>Pseudomonadati</taxon>
        <taxon>Pseudomonadota</taxon>
        <taxon>Gammaproteobacteria</taxon>
        <taxon>Moraxellales</taxon>
        <taxon>Moraxellaceae</taxon>
        <taxon>Acinetobacter</taxon>
    </lineage>
</organism>
<dbReference type="InterPro" id="IPR044032">
    <property type="entry name" value="TssC1_C"/>
</dbReference>
<evidence type="ECO:0000259" key="1">
    <source>
        <dbReference type="Pfam" id="PF05943"/>
    </source>
</evidence>
<dbReference type="Proteomes" id="UP000282388">
    <property type="component" value="Unassembled WGS sequence"/>
</dbReference>
<dbReference type="PANTHER" id="PTHR35565">
    <property type="entry name" value="CYTOPLASMIC PROTEIN-RELATED"/>
    <property type="match status" value="1"/>
</dbReference>
<dbReference type="InterPro" id="IPR010269">
    <property type="entry name" value="T6SS_TssC-like"/>
</dbReference>
<evidence type="ECO:0000259" key="2">
    <source>
        <dbReference type="Pfam" id="PF18945"/>
    </source>
</evidence>